<keyword evidence="1" id="KW-0732">Signal</keyword>
<feature type="signal peptide" evidence="1">
    <location>
        <begin position="1"/>
        <end position="20"/>
    </location>
</feature>
<name>A0A2I1GWF4_9GLOM</name>
<proteinExistence type="predicted"/>
<dbReference type="AlphaFoldDB" id="A0A2I1GWF4"/>
<dbReference type="EMBL" id="LLXI01000948">
    <property type="protein sequence ID" value="PKY50968.1"/>
    <property type="molecule type" value="Genomic_DNA"/>
</dbReference>
<keyword evidence="3" id="KW-1185">Reference proteome</keyword>
<sequence>MVLRLFAYTILFILLNGAFTSSITIVGNDCTGASVGSGQWITNSDGTKALRVVIVGPTIKRKTYPIQKIDNYRILPYTTDFNDPPNPYYVFWRDVRDINKDGYNVYTLEVNYDPNSIPQGGTLERIHLIIANNNLALARNVIGTTIYTLPINNPVQKSTSKNPKQL</sequence>
<organism evidence="2 3">
    <name type="scientific">Rhizophagus irregularis</name>
    <dbReference type="NCBI Taxonomy" id="588596"/>
    <lineage>
        <taxon>Eukaryota</taxon>
        <taxon>Fungi</taxon>
        <taxon>Fungi incertae sedis</taxon>
        <taxon>Mucoromycota</taxon>
        <taxon>Glomeromycotina</taxon>
        <taxon>Glomeromycetes</taxon>
        <taxon>Glomerales</taxon>
        <taxon>Glomeraceae</taxon>
        <taxon>Rhizophagus</taxon>
    </lineage>
</organism>
<evidence type="ECO:0000313" key="2">
    <source>
        <dbReference type="EMBL" id="PKY50968.1"/>
    </source>
</evidence>
<evidence type="ECO:0000256" key="1">
    <source>
        <dbReference type="SAM" id="SignalP"/>
    </source>
</evidence>
<feature type="chain" id="PRO_5014193452" evidence="1">
    <location>
        <begin position="21"/>
        <end position="166"/>
    </location>
</feature>
<dbReference type="Proteomes" id="UP000234323">
    <property type="component" value="Unassembled WGS sequence"/>
</dbReference>
<protein>
    <submittedName>
        <fullName evidence="2">Uncharacterized protein</fullName>
    </submittedName>
</protein>
<reference evidence="2 3" key="1">
    <citation type="submission" date="2015-10" db="EMBL/GenBank/DDBJ databases">
        <title>Genome analyses suggest a sexual origin of heterokaryosis in a supposedly ancient asexual fungus.</title>
        <authorList>
            <person name="Ropars J."/>
            <person name="Sedzielewska K."/>
            <person name="Noel J."/>
            <person name="Charron P."/>
            <person name="Farinelli L."/>
            <person name="Marton T."/>
            <person name="Kruger M."/>
            <person name="Pelin A."/>
            <person name="Brachmann A."/>
            <person name="Corradi N."/>
        </authorList>
    </citation>
    <scope>NUCLEOTIDE SEQUENCE [LARGE SCALE GENOMIC DNA]</scope>
    <source>
        <strain evidence="2 3">A4</strain>
    </source>
</reference>
<gene>
    <name evidence="2" type="ORF">RhiirA4_467754</name>
</gene>
<accession>A0A2I1GWF4</accession>
<comment type="caution">
    <text evidence="2">The sequence shown here is derived from an EMBL/GenBank/DDBJ whole genome shotgun (WGS) entry which is preliminary data.</text>
</comment>
<evidence type="ECO:0000313" key="3">
    <source>
        <dbReference type="Proteomes" id="UP000234323"/>
    </source>
</evidence>